<accession>C4QYC6</accession>
<dbReference type="OMA" id="EHWLISN"/>
<dbReference type="OrthoDB" id="5419315at2759"/>
<dbReference type="AlphaFoldDB" id="C4QYC6"/>
<dbReference type="Gene3D" id="4.10.240.10">
    <property type="entry name" value="Zn(2)-C6 fungal-type DNA-binding domain"/>
    <property type="match status" value="1"/>
</dbReference>
<dbReference type="SUPFAM" id="SSF57701">
    <property type="entry name" value="Zn2/Cys6 DNA-binding domain"/>
    <property type="match status" value="1"/>
</dbReference>
<protein>
    <submittedName>
        <fullName evidence="5">Transcriptional regulatory protein</fullName>
    </submittedName>
</protein>
<reference evidence="5 6" key="1">
    <citation type="journal article" date="2009" name="Nat. Biotechnol.">
        <title>Genome sequence of the recombinant protein production host Pichia pastoris.</title>
        <authorList>
            <person name="De Schutter K."/>
            <person name="Lin Y.C."/>
            <person name="Tiels P."/>
            <person name="Van Hecke A."/>
            <person name="Glinka S."/>
            <person name="Weber-Lehmann J."/>
            <person name="Rouze P."/>
            <person name="Van de Peer Y."/>
            <person name="Callewaert N."/>
        </authorList>
    </citation>
    <scope>NUCLEOTIDE SEQUENCE [LARGE SCALE GENOMIC DNA]</scope>
    <source>
        <strain evidence="6">GS115 / ATCC 20864</strain>
    </source>
</reference>
<proteinExistence type="predicted"/>
<dbReference type="Proteomes" id="UP000000314">
    <property type="component" value="Chromosome 1"/>
</dbReference>
<dbReference type="Pfam" id="PF11951">
    <property type="entry name" value="Fungal_trans_2"/>
    <property type="match status" value="1"/>
</dbReference>
<evidence type="ECO:0000313" key="6">
    <source>
        <dbReference type="Proteomes" id="UP000000314"/>
    </source>
</evidence>
<dbReference type="GO" id="GO:0000976">
    <property type="term" value="F:transcription cis-regulatory region binding"/>
    <property type="evidence" value="ECO:0007669"/>
    <property type="project" value="TreeGrafter"/>
</dbReference>
<evidence type="ECO:0000256" key="1">
    <source>
        <dbReference type="ARBA" id="ARBA00004123"/>
    </source>
</evidence>
<dbReference type="RefSeq" id="XP_002490530.1">
    <property type="nucleotide sequence ID" value="XM_002490485.1"/>
</dbReference>
<feature type="domain" description="Zn(2)-C6 fungal-type" evidence="4">
    <location>
        <begin position="48"/>
        <end position="78"/>
    </location>
</feature>
<keyword evidence="6" id="KW-1185">Reference proteome</keyword>
<dbReference type="InParanoid" id="C4QYC6"/>
<feature type="region of interest" description="Disordered" evidence="3">
    <location>
        <begin position="145"/>
        <end position="168"/>
    </location>
</feature>
<dbReference type="HOGENOM" id="CLU_015493_1_1_1"/>
<feature type="region of interest" description="Disordered" evidence="3">
    <location>
        <begin position="103"/>
        <end position="128"/>
    </location>
</feature>
<dbReference type="GO" id="GO:0000981">
    <property type="term" value="F:DNA-binding transcription factor activity, RNA polymerase II-specific"/>
    <property type="evidence" value="ECO:0007669"/>
    <property type="project" value="InterPro"/>
</dbReference>
<dbReference type="GO" id="GO:0045944">
    <property type="term" value="P:positive regulation of transcription by RNA polymerase II"/>
    <property type="evidence" value="ECO:0007669"/>
    <property type="project" value="TreeGrafter"/>
</dbReference>
<evidence type="ECO:0000313" key="5">
    <source>
        <dbReference type="EMBL" id="CAY68249.1"/>
    </source>
</evidence>
<keyword evidence="2" id="KW-0539">Nucleus</keyword>
<dbReference type="KEGG" id="ppa:PAS_chr1-4_0401"/>
<dbReference type="PANTHER" id="PTHR37534">
    <property type="entry name" value="TRANSCRIPTIONAL ACTIVATOR PROTEIN UGA3"/>
    <property type="match status" value="1"/>
</dbReference>
<feature type="compositionally biased region" description="Basic residues" evidence="3">
    <location>
        <begin position="104"/>
        <end position="113"/>
    </location>
</feature>
<dbReference type="InterPro" id="IPR036864">
    <property type="entry name" value="Zn2-C6_fun-type_DNA-bd_sf"/>
</dbReference>
<organism evidence="5 6">
    <name type="scientific">Komagataella phaffii (strain GS115 / ATCC 20864)</name>
    <name type="common">Yeast</name>
    <name type="synonym">Pichia pastoris</name>
    <dbReference type="NCBI Taxonomy" id="644223"/>
    <lineage>
        <taxon>Eukaryota</taxon>
        <taxon>Fungi</taxon>
        <taxon>Dikarya</taxon>
        <taxon>Ascomycota</taxon>
        <taxon>Saccharomycotina</taxon>
        <taxon>Pichiomycetes</taxon>
        <taxon>Pichiales</taxon>
        <taxon>Pichiaceae</taxon>
        <taxon>Komagataella</taxon>
    </lineage>
</organism>
<dbReference type="GO" id="GO:0008270">
    <property type="term" value="F:zinc ion binding"/>
    <property type="evidence" value="ECO:0007669"/>
    <property type="project" value="InterPro"/>
</dbReference>
<dbReference type="CDD" id="cd00067">
    <property type="entry name" value="GAL4"/>
    <property type="match status" value="1"/>
</dbReference>
<gene>
    <name evidence="5" type="ordered locus">PAS_chr1-4_0401</name>
</gene>
<dbReference type="eggNOG" id="ENOG502RIXM">
    <property type="taxonomic scope" value="Eukaryota"/>
</dbReference>
<dbReference type="PROSITE" id="PS50048">
    <property type="entry name" value="ZN2_CY6_FUNGAL_2"/>
    <property type="match status" value="1"/>
</dbReference>
<dbReference type="EMBL" id="FN392319">
    <property type="protein sequence ID" value="CAY68249.1"/>
    <property type="molecule type" value="Genomic_DNA"/>
</dbReference>
<dbReference type="SMART" id="SM00066">
    <property type="entry name" value="GAL4"/>
    <property type="match status" value="1"/>
</dbReference>
<evidence type="ECO:0000259" key="4">
    <source>
        <dbReference type="PROSITE" id="PS50048"/>
    </source>
</evidence>
<dbReference type="SMR" id="C4QYC6"/>
<dbReference type="PANTHER" id="PTHR37534:SF7">
    <property type="entry name" value="TRANSCRIPTIONAL ACTIVATOR PROTEIN UGA3"/>
    <property type="match status" value="1"/>
</dbReference>
<dbReference type="STRING" id="644223.C4QYC6"/>
<evidence type="ECO:0000256" key="2">
    <source>
        <dbReference type="ARBA" id="ARBA00023242"/>
    </source>
</evidence>
<evidence type="ECO:0000256" key="3">
    <source>
        <dbReference type="SAM" id="MobiDB-lite"/>
    </source>
</evidence>
<dbReference type="GeneID" id="8197887"/>
<sequence>MLVTFQFKEKPQKVKKPSKAFAKTQKMEEHLLIENADSISLKKRSRNGCVTCKVRKKRCDESKPICGDCARLNRPCKYLNDTMTPEETKRIKSEILVMEEEYKCRRRNKKRPKSSSNKQNKVVFNPLTPLAPEMPLSEEFTGVPLASASQPSHIPHTDHVDSPNSLHKSHSIHDLFSQFSNQFPFSPFMMKSPNIENGEAGTSLHDLPDLHLDSEFLPTYQQEFEAEMSKDIDFSNNVNHHHHTHNNNHNVENNSQYRPLYESNRVELLEENKNQFANSTQPHNHLEIIDNPSLIATTTLSVLNSQDIMYYDYFKRRLSRIISIVPENENLYLKIFLPMAHYDLGCLYGILAWSSFHMGNHHQARGNVYVDKALKYISDTKINENNTEPENTATKWLSRHNRVNMRLASLLIICGAEICKGDVKNWGSYLEQAARLVKRNGGLSSFNESQSQHWLIANMAYHDILTSSASERGLLFSLEEYARVVNFSKFGLDPLHGISKPLFQIIAEISSLATEVKHLLKRTTNTLTNQYLGHANSLDSPEFDYATDIPGTSSTSGSTSDESVAAEFESRHEALSYINTKANDILKRIDDCHPNMEFLRTLPSKDLNLQLSLFQVFQLAAKLHVQQSVLKNPATSLPIQLLVCEMSQYLDHVLNSPVESCLCFPLFICGMNCCTKKDRKLVRDKFDEYLDRYRYGNVERTKIIMEQVWMMNPTGSKNIDWYEIVKKLGWNLSFA</sequence>
<dbReference type="FunCoup" id="C4QYC6">
    <property type="interactions" value="247"/>
</dbReference>
<name>C4QYC6_KOMPG</name>
<dbReference type="InterPro" id="IPR001138">
    <property type="entry name" value="Zn2Cys6_DnaBD"/>
</dbReference>
<dbReference type="GO" id="GO:0005634">
    <property type="term" value="C:nucleus"/>
    <property type="evidence" value="ECO:0007669"/>
    <property type="project" value="UniProtKB-SubCell"/>
</dbReference>
<comment type="subcellular location">
    <subcellularLocation>
        <location evidence="1">Nucleus</location>
    </subcellularLocation>
</comment>
<dbReference type="InterPro" id="IPR021858">
    <property type="entry name" value="Fun_TF"/>
</dbReference>
<dbReference type="Pfam" id="PF00172">
    <property type="entry name" value="Zn_clus"/>
    <property type="match status" value="1"/>
</dbReference>
<dbReference type="PROSITE" id="PS00463">
    <property type="entry name" value="ZN2_CY6_FUNGAL_1"/>
    <property type="match status" value="1"/>
</dbReference>